<keyword evidence="2" id="KW-1185">Reference proteome</keyword>
<evidence type="ECO:0000313" key="1">
    <source>
        <dbReference type="EMBL" id="OTP10757.1"/>
    </source>
</evidence>
<proteinExistence type="predicted"/>
<dbReference type="Proteomes" id="UP000194933">
    <property type="component" value="Unassembled WGS sequence"/>
</dbReference>
<gene>
    <name evidence="1" type="ORF">A5844_000891</name>
</gene>
<dbReference type="EMBL" id="NGMO01000002">
    <property type="protein sequence ID" value="OTP10757.1"/>
    <property type="molecule type" value="Genomic_DNA"/>
</dbReference>
<accession>A0A242JZB1</accession>
<comment type="caution">
    <text evidence="1">The sequence shown here is derived from an EMBL/GenBank/DDBJ whole genome shotgun (WGS) entry which is preliminary data.</text>
</comment>
<evidence type="ECO:0000313" key="2">
    <source>
        <dbReference type="Proteomes" id="UP000194933"/>
    </source>
</evidence>
<sequence>MELKIEFDDFMQDLEQLIEETVQNVNHNSYTKEYFSTKEVQEYMGGISKGTLAKMVNLGLKKIVIDRICLYKKADVDDFLEEYRR</sequence>
<protein>
    <submittedName>
        <fullName evidence="1">Uncharacterized protein</fullName>
    </submittedName>
</protein>
<dbReference type="AlphaFoldDB" id="A0A242JZB1"/>
<reference evidence="1 2" key="1">
    <citation type="submission" date="2017-05" db="EMBL/GenBank/DDBJ databases">
        <title>The Genome Sequence of Enterococcus sp. 10A9_DIV0425.</title>
        <authorList>
            <consortium name="The Broad Institute Genomics Platform"/>
            <consortium name="The Broad Institute Genomic Center for Infectious Diseases"/>
            <person name="Earl A."/>
            <person name="Manson A."/>
            <person name="Schwartman J."/>
            <person name="Gilmore M."/>
            <person name="Abouelleil A."/>
            <person name="Cao P."/>
            <person name="Chapman S."/>
            <person name="Cusick C."/>
            <person name="Shea T."/>
            <person name="Young S."/>
            <person name="Neafsey D."/>
            <person name="Nusbaum C."/>
            <person name="Birren B."/>
        </authorList>
    </citation>
    <scope>NUCLEOTIDE SEQUENCE [LARGE SCALE GENOMIC DNA]</scope>
    <source>
        <strain evidence="1 2">10A9_DIV0425</strain>
    </source>
</reference>
<name>A0A242JZB1_9ENTE</name>
<organism evidence="1 2">
    <name type="scientific">Candidatus Enterococcus wittei</name>
    <dbReference type="NCBI Taxonomy" id="1987383"/>
    <lineage>
        <taxon>Bacteria</taxon>
        <taxon>Bacillati</taxon>
        <taxon>Bacillota</taxon>
        <taxon>Bacilli</taxon>
        <taxon>Lactobacillales</taxon>
        <taxon>Enterococcaceae</taxon>
        <taxon>Enterococcus</taxon>
    </lineage>
</organism>